<evidence type="ECO:0000313" key="3">
    <source>
        <dbReference type="Proteomes" id="UP001482620"/>
    </source>
</evidence>
<evidence type="ECO:0000313" key="2">
    <source>
        <dbReference type="EMBL" id="MEQ2249818.1"/>
    </source>
</evidence>
<feature type="signal peptide" evidence="1">
    <location>
        <begin position="1"/>
        <end position="19"/>
    </location>
</feature>
<evidence type="ECO:0008006" key="4">
    <source>
        <dbReference type="Google" id="ProtNLM"/>
    </source>
</evidence>
<name>A0ABV0V095_9TELE</name>
<protein>
    <recommendedName>
        <fullName evidence="4">Secreted protein</fullName>
    </recommendedName>
</protein>
<comment type="caution">
    <text evidence="2">The sequence shown here is derived from an EMBL/GenBank/DDBJ whole genome shotgun (WGS) entry which is preliminary data.</text>
</comment>
<keyword evidence="1" id="KW-0732">Signal</keyword>
<feature type="chain" id="PRO_5047025420" description="Secreted protein" evidence="1">
    <location>
        <begin position="20"/>
        <end position="102"/>
    </location>
</feature>
<proteinExistence type="predicted"/>
<reference evidence="2 3" key="1">
    <citation type="submission" date="2021-06" db="EMBL/GenBank/DDBJ databases">
        <authorList>
            <person name="Palmer J.M."/>
        </authorList>
    </citation>
    <scope>NUCLEOTIDE SEQUENCE [LARGE SCALE GENOMIC DNA]</scope>
    <source>
        <strain evidence="3">if_2019</strain>
        <tissue evidence="2">Muscle</tissue>
    </source>
</reference>
<keyword evidence="3" id="KW-1185">Reference proteome</keyword>
<organism evidence="2 3">
    <name type="scientific">Ilyodon furcidens</name>
    <name type="common">goldbreast splitfin</name>
    <dbReference type="NCBI Taxonomy" id="33524"/>
    <lineage>
        <taxon>Eukaryota</taxon>
        <taxon>Metazoa</taxon>
        <taxon>Chordata</taxon>
        <taxon>Craniata</taxon>
        <taxon>Vertebrata</taxon>
        <taxon>Euteleostomi</taxon>
        <taxon>Actinopterygii</taxon>
        <taxon>Neopterygii</taxon>
        <taxon>Teleostei</taxon>
        <taxon>Neoteleostei</taxon>
        <taxon>Acanthomorphata</taxon>
        <taxon>Ovalentaria</taxon>
        <taxon>Atherinomorphae</taxon>
        <taxon>Cyprinodontiformes</taxon>
        <taxon>Goodeidae</taxon>
        <taxon>Ilyodon</taxon>
    </lineage>
</organism>
<sequence>MSFFFFFFFFFKVQLYLQSSSVEKPSLKSLLQFTSLPFPREEAPLWQHSWGVIPVSFSLFPPVNAMPSKNGLTPHVLRDGGCFHFYPLFKKEKMERTAQLTF</sequence>
<dbReference type="Proteomes" id="UP001482620">
    <property type="component" value="Unassembled WGS sequence"/>
</dbReference>
<dbReference type="EMBL" id="JAHRIQ010086745">
    <property type="protein sequence ID" value="MEQ2249818.1"/>
    <property type="molecule type" value="Genomic_DNA"/>
</dbReference>
<accession>A0ABV0V095</accession>
<evidence type="ECO:0000256" key="1">
    <source>
        <dbReference type="SAM" id="SignalP"/>
    </source>
</evidence>
<gene>
    <name evidence="2" type="ORF">ILYODFUR_033344</name>
</gene>